<proteinExistence type="inferred from homology"/>
<dbReference type="RefSeq" id="WP_015614225.1">
    <property type="nucleotide sequence ID" value="NC_021182.1"/>
</dbReference>
<dbReference type="InterPro" id="IPR005771">
    <property type="entry name" value="GalU_uridylyltTrfase_bac/arc"/>
</dbReference>
<reference evidence="8 9" key="1">
    <citation type="submission" date="2012-01" db="EMBL/GenBank/DDBJ databases">
        <title>Complete sequence of chromosome of Clostridium pasteurianum BC1.</title>
        <authorList>
            <consortium name="US DOE Joint Genome Institute"/>
            <person name="Lucas S."/>
            <person name="Han J."/>
            <person name="Lapidus A."/>
            <person name="Cheng J.-F."/>
            <person name="Goodwin L."/>
            <person name="Pitluck S."/>
            <person name="Peters L."/>
            <person name="Mikhailova N."/>
            <person name="Teshima H."/>
            <person name="Detter J.C."/>
            <person name="Han C."/>
            <person name="Tapia R."/>
            <person name="Land M."/>
            <person name="Hauser L."/>
            <person name="Kyrpides N."/>
            <person name="Ivanova N."/>
            <person name="Pagani I."/>
            <person name="Dunn J."/>
            <person name="Taghavi S."/>
            <person name="Francis A."/>
            <person name="van der Lelie D."/>
            <person name="Woyke T."/>
        </authorList>
    </citation>
    <scope>NUCLEOTIDE SEQUENCE [LARGE SCALE GENOMIC DNA]</scope>
    <source>
        <strain evidence="8 9">BC1</strain>
    </source>
</reference>
<dbReference type="Pfam" id="PF00483">
    <property type="entry name" value="NTP_transferase"/>
    <property type="match status" value="1"/>
</dbReference>
<protein>
    <recommendedName>
        <fullName evidence="2 6">UTP--glucose-1-phosphate uridylyltransferase</fullName>
        <ecNumber evidence="2 6">2.7.7.9</ecNumber>
    </recommendedName>
    <alternativeName>
        <fullName evidence="6">UDP-glucose pyrophosphorylase</fullName>
    </alternativeName>
</protein>
<dbReference type="CDD" id="cd02541">
    <property type="entry name" value="UGPase_prokaryotic"/>
    <property type="match status" value="1"/>
</dbReference>
<evidence type="ECO:0000256" key="6">
    <source>
        <dbReference type="RuleBase" id="RU361259"/>
    </source>
</evidence>
<evidence type="ECO:0000256" key="1">
    <source>
        <dbReference type="ARBA" id="ARBA00006890"/>
    </source>
</evidence>
<dbReference type="NCBIfam" id="TIGR01099">
    <property type="entry name" value="galU"/>
    <property type="match status" value="1"/>
</dbReference>
<dbReference type="KEGG" id="cpas:Clopa_0882"/>
<dbReference type="InterPro" id="IPR029044">
    <property type="entry name" value="Nucleotide-diphossugar_trans"/>
</dbReference>
<dbReference type="Gene3D" id="3.90.550.10">
    <property type="entry name" value="Spore Coat Polysaccharide Biosynthesis Protein SpsA, Chain A"/>
    <property type="match status" value="1"/>
</dbReference>
<name>R4K2C9_CLOPA</name>
<organism evidence="8 9">
    <name type="scientific">Clostridium pasteurianum BC1</name>
    <dbReference type="NCBI Taxonomy" id="86416"/>
    <lineage>
        <taxon>Bacteria</taxon>
        <taxon>Bacillati</taxon>
        <taxon>Bacillota</taxon>
        <taxon>Clostridia</taxon>
        <taxon>Eubacteriales</taxon>
        <taxon>Clostridiaceae</taxon>
        <taxon>Clostridium</taxon>
    </lineage>
</organism>
<evidence type="ECO:0000256" key="3">
    <source>
        <dbReference type="ARBA" id="ARBA00022679"/>
    </source>
</evidence>
<dbReference type="Proteomes" id="UP000013523">
    <property type="component" value="Chromosome"/>
</dbReference>
<dbReference type="PATRIC" id="fig|86416.3.peg.870"/>
<dbReference type="HOGENOM" id="CLU_029499_1_2_9"/>
<dbReference type="EC" id="2.7.7.9" evidence="2 6"/>
<dbReference type="STRING" id="86416.Clopa_0882"/>
<evidence type="ECO:0000256" key="4">
    <source>
        <dbReference type="ARBA" id="ARBA00022695"/>
    </source>
</evidence>
<comment type="catalytic activity">
    <reaction evidence="5 6">
        <text>alpha-D-glucose 1-phosphate + UTP + H(+) = UDP-alpha-D-glucose + diphosphate</text>
        <dbReference type="Rhea" id="RHEA:19889"/>
        <dbReference type="ChEBI" id="CHEBI:15378"/>
        <dbReference type="ChEBI" id="CHEBI:33019"/>
        <dbReference type="ChEBI" id="CHEBI:46398"/>
        <dbReference type="ChEBI" id="CHEBI:58601"/>
        <dbReference type="ChEBI" id="CHEBI:58885"/>
        <dbReference type="EC" id="2.7.7.9"/>
    </reaction>
</comment>
<dbReference type="eggNOG" id="COG1210">
    <property type="taxonomic scope" value="Bacteria"/>
</dbReference>
<evidence type="ECO:0000256" key="2">
    <source>
        <dbReference type="ARBA" id="ARBA00012415"/>
    </source>
</evidence>
<dbReference type="AlphaFoldDB" id="R4K2C9"/>
<keyword evidence="4 6" id="KW-0548">Nucleotidyltransferase</keyword>
<sequence length="318" mass="35723">MSKIRKAVIPAAGLGTRFLPATKAQPKEMLPIVDKPTIQYIIEEAVASGIEEILIITGRNKRSIEDHFDKSVELELELENHNKAELLKVVKDITNLANIHFIRQKEPKGLGHAIHCAKSFVGEEPFAVMLGDDVVDAEVPCLKQLINCYDEYKTSILGVQQVEKSQVSKYGIVKNLDIEKGVYKVKDLIEKPNVEEAPSNIAILGRYILMPDIFGVLGKTKPGKGDEIQLTDALKTLLEHQAIYAYEFKGRRYDVGDKFGYLQATVDMALKRDDLRGPFMEYLSNLSKNESWKYSSDENNDQVAATKVEIDKKVEVTK</sequence>
<dbReference type="PANTHER" id="PTHR43197">
    <property type="entry name" value="UTP--GLUCOSE-1-PHOSPHATE URIDYLYLTRANSFERASE"/>
    <property type="match status" value="1"/>
</dbReference>
<feature type="domain" description="Nucleotidyl transferase" evidence="7">
    <location>
        <begin position="6"/>
        <end position="268"/>
    </location>
</feature>
<evidence type="ECO:0000313" key="9">
    <source>
        <dbReference type="Proteomes" id="UP000013523"/>
    </source>
</evidence>
<dbReference type="InterPro" id="IPR005835">
    <property type="entry name" value="NTP_transferase_dom"/>
</dbReference>
<dbReference type="GO" id="GO:0003983">
    <property type="term" value="F:UTP:glucose-1-phosphate uridylyltransferase activity"/>
    <property type="evidence" value="ECO:0007669"/>
    <property type="project" value="UniProtKB-EC"/>
</dbReference>
<keyword evidence="3 6" id="KW-0808">Transferase</keyword>
<accession>R4K2C9</accession>
<dbReference type="GO" id="GO:0006011">
    <property type="term" value="P:UDP-alpha-D-glucose metabolic process"/>
    <property type="evidence" value="ECO:0007669"/>
    <property type="project" value="InterPro"/>
</dbReference>
<keyword evidence="9" id="KW-1185">Reference proteome</keyword>
<dbReference type="EMBL" id="CP003261">
    <property type="protein sequence ID" value="AGK95901.1"/>
    <property type="molecule type" value="Genomic_DNA"/>
</dbReference>
<evidence type="ECO:0000259" key="7">
    <source>
        <dbReference type="Pfam" id="PF00483"/>
    </source>
</evidence>
<evidence type="ECO:0000256" key="5">
    <source>
        <dbReference type="ARBA" id="ARBA00048128"/>
    </source>
</evidence>
<dbReference type="OrthoDB" id="9803871at2"/>
<dbReference type="PANTHER" id="PTHR43197:SF1">
    <property type="entry name" value="UTP--GLUCOSE-1-PHOSPHATE URIDYLYLTRANSFERASE"/>
    <property type="match status" value="1"/>
</dbReference>
<gene>
    <name evidence="8" type="ORF">Clopa_0882</name>
</gene>
<dbReference type="SUPFAM" id="SSF53448">
    <property type="entry name" value="Nucleotide-diphospho-sugar transferases"/>
    <property type="match status" value="1"/>
</dbReference>
<evidence type="ECO:0000313" key="8">
    <source>
        <dbReference type="EMBL" id="AGK95901.1"/>
    </source>
</evidence>
<comment type="similarity">
    <text evidence="1 6">Belongs to the UDPGP type 2 family.</text>
</comment>